<dbReference type="AlphaFoldDB" id="A0A167NZK8"/>
<keyword evidence="1" id="KW-0472">Membrane</keyword>
<name>A0A167NZK8_CORFA</name>
<dbReference type="Proteomes" id="UP000076744">
    <property type="component" value="Unassembled WGS sequence"/>
</dbReference>
<reference evidence="2 3" key="1">
    <citation type="journal article" date="2016" name="Genome Biol. Evol.">
        <title>Divergent and convergent evolution of fungal pathogenicity.</title>
        <authorList>
            <person name="Shang Y."/>
            <person name="Xiao G."/>
            <person name="Zheng P."/>
            <person name="Cen K."/>
            <person name="Zhan S."/>
            <person name="Wang C."/>
        </authorList>
    </citation>
    <scope>NUCLEOTIDE SEQUENCE [LARGE SCALE GENOMIC DNA]</scope>
    <source>
        <strain evidence="2 3">ARSEF 2679</strain>
    </source>
</reference>
<comment type="caution">
    <text evidence="2">The sequence shown here is derived from an EMBL/GenBank/DDBJ whole genome shotgun (WGS) entry which is preliminary data.</text>
</comment>
<sequence length="170" mass="18764">MGTFLGETFFTPRFWVGLPAWVSGLWRNGSTDINLVTKFAEGLATSIGAQMRTAAVGPSMLREARGTTLVEKTCIRIHWGYITFFAVVFVLEVLFLGSVMVLSYRSRLHADWKSSTLAVAFLSSASLRRGGWSPENPESEESLRDAARSVKASLNDDSGTWQLRTQGPKL</sequence>
<evidence type="ECO:0000256" key="1">
    <source>
        <dbReference type="SAM" id="Phobius"/>
    </source>
</evidence>
<evidence type="ECO:0000313" key="3">
    <source>
        <dbReference type="Proteomes" id="UP000076744"/>
    </source>
</evidence>
<dbReference type="RefSeq" id="XP_018701632.1">
    <property type="nucleotide sequence ID" value="XM_018851322.1"/>
</dbReference>
<keyword evidence="1" id="KW-0812">Transmembrane</keyword>
<dbReference type="GeneID" id="30024011"/>
<proteinExistence type="predicted"/>
<protein>
    <submittedName>
        <fullName evidence="2">Uncharacterized protein</fullName>
    </submittedName>
</protein>
<organism evidence="2 3">
    <name type="scientific">Cordyceps fumosorosea (strain ARSEF 2679)</name>
    <name type="common">Isaria fumosorosea</name>
    <dbReference type="NCBI Taxonomy" id="1081104"/>
    <lineage>
        <taxon>Eukaryota</taxon>
        <taxon>Fungi</taxon>
        <taxon>Dikarya</taxon>
        <taxon>Ascomycota</taxon>
        <taxon>Pezizomycotina</taxon>
        <taxon>Sordariomycetes</taxon>
        <taxon>Hypocreomycetidae</taxon>
        <taxon>Hypocreales</taxon>
        <taxon>Cordycipitaceae</taxon>
        <taxon>Cordyceps</taxon>
    </lineage>
</organism>
<dbReference type="PANTHER" id="PTHR35394">
    <property type="entry name" value="DUF3176 DOMAIN-CONTAINING PROTEIN"/>
    <property type="match status" value="1"/>
</dbReference>
<dbReference type="OrthoDB" id="4866486at2759"/>
<keyword evidence="1" id="KW-1133">Transmembrane helix</keyword>
<keyword evidence="3" id="KW-1185">Reference proteome</keyword>
<accession>A0A167NZK8</accession>
<dbReference type="EMBL" id="AZHB01000023">
    <property type="protein sequence ID" value="OAA56121.1"/>
    <property type="molecule type" value="Genomic_DNA"/>
</dbReference>
<dbReference type="PANTHER" id="PTHR35394:SF6">
    <property type="entry name" value="DUF3176 DOMAIN-CONTAINING PROTEIN"/>
    <property type="match status" value="1"/>
</dbReference>
<dbReference type="STRING" id="1081104.A0A167NZK8"/>
<evidence type="ECO:0000313" key="2">
    <source>
        <dbReference type="EMBL" id="OAA56121.1"/>
    </source>
</evidence>
<feature type="transmembrane region" description="Helical" evidence="1">
    <location>
        <begin position="79"/>
        <end position="104"/>
    </location>
</feature>
<gene>
    <name evidence="2" type="ORF">ISF_07719</name>
</gene>